<evidence type="ECO:0000256" key="4">
    <source>
        <dbReference type="SAM" id="Phobius"/>
    </source>
</evidence>
<dbReference type="SMART" id="SM00365">
    <property type="entry name" value="LRR_SD22"/>
    <property type="match status" value="4"/>
</dbReference>
<comment type="caution">
    <text evidence="5">The sequence shown here is derived from an EMBL/GenBank/DDBJ whole genome shotgun (WGS) entry which is preliminary data.</text>
</comment>
<dbReference type="Proteomes" id="UP000820818">
    <property type="component" value="Linkage Group LG8"/>
</dbReference>
<evidence type="ECO:0000256" key="2">
    <source>
        <dbReference type="ARBA" id="ARBA00022737"/>
    </source>
</evidence>
<dbReference type="InterPro" id="IPR032675">
    <property type="entry name" value="LRR_dom_sf"/>
</dbReference>
<proteinExistence type="predicted"/>
<dbReference type="PRINTS" id="PR00019">
    <property type="entry name" value="LEURICHRPT"/>
</dbReference>
<dbReference type="InterPro" id="IPR050333">
    <property type="entry name" value="SLRP"/>
</dbReference>
<evidence type="ECO:0000256" key="3">
    <source>
        <dbReference type="SAM" id="MobiDB-lite"/>
    </source>
</evidence>
<keyword evidence="4" id="KW-1133">Transmembrane helix</keyword>
<gene>
    <name evidence="5" type="ORF">GHT06_019657</name>
</gene>
<dbReference type="SUPFAM" id="SSF52058">
    <property type="entry name" value="L domain-like"/>
    <property type="match status" value="1"/>
</dbReference>
<keyword evidence="4" id="KW-0812">Transmembrane</keyword>
<keyword evidence="6" id="KW-1185">Reference proteome</keyword>
<dbReference type="AlphaFoldDB" id="A0AAD5PTB5"/>
<dbReference type="FunFam" id="3.80.10.10:FF:001164">
    <property type="entry name" value="GH01279p"/>
    <property type="match status" value="1"/>
</dbReference>
<feature type="region of interest" description="Disordered" evidence="3">
    <location>
        <begin position="491"/>
        <end position="517"/>
    </location>
</feature>
<feature type="transmembrane region" description="Helical" evidence="4">
    <location>
        <begin position="526"/>
        <end position="547"/>
    </location>
</feature>
<dbReference type="Gene3D" id="3.80.10.10">
    <property type="entry name" value="Ribonuclease Inhibitor"/>
    <property type="match status" value="3"/>
</dbReference>
<reference evidence="5 6" key="1">
    <citation type="submission" date="2022-05" db="EMBL/GenBank/DDBJ databases">
        <title>A multi-omics perspective on studying reproductive biology in Daphnia sinensis.</title>
        <authorList>
            <person name="Jia J."/>
        </authorList>
    </citation>
    <scope>NUCLEOTIDE SEQUENCE [LARGE SCALE GENOMIC DNA]</scope>
    <source>
        <strain evidence="5 6">WSL</strain>
    </source>
</reference>
<keyword evidence="4" id="KW-0472">Membrane</keyword>
<dbReference type="InterPro" id="IPR001611">
    <property type="entry name" value="Leu-rich_rpt"/>
</dbReference>
<organism evidence="5 6">
    <name type="scientific">Daphnia sinensis</name>
    <dbReference type="NCBI Taxonomy" id="1820382"/>
    <lineage>
        <taxon>Eukaryota</taxon>
        <taxon>Metazoa</taxon>
        <taxon>Ecdysozoa</taxon>
        <taxon>Arthropoda</taxon>
        <taxon>Crustacea</taxon>
        <taxon>Branchiopoda</taxon>
        <taxon>Diplostraca</taxon>
        <taxon>Cladocera</taxon>
        <taxon>Anomopoda</taxon>
        <taxon>Daphniidae</taxon>
        <taxon>Daphnia</taxon>
        <taxon>Daphnia similis group</taxon>
    </lineage>
</organism>
<keyword evidence="1" id="KW-0433">Leucine-rich repeat</keyword>
<protein>
    <submittedName>
        <fullName evidence="5">Uncharacterized protein</fullName>
    </submittedName>
</protein>
<dbReference type="EMBL" id="WJBH02000008">
    <property type="protein sequence ID" value="KAI9554385.1"/>
    <property type="molecule type" value="Genomic_DNA"/>
</dbReference>
<dbReference type="InterPro" id="IPR003591">
    <property type="entry name" value="Leu-rich_rpt_typical-subtyp"/>
</dbReference>
<dbReference type="PROSITE" id="PS51450">
    <property type="entry name" value="LRR"/>
    <property type="match status" value="2"/>
</dbReference>
<name>A0AAD5PTB5_9CRUS</name>
<sequence length="622" mass="68324">MRRGRSTLWVRLERQIPSVNIMKSLVLFALTAVWSCCVSASNTTDPIRAAELLHDAVQYCPLTCFCDFESTLVSCAADEEEQTSFGNRTILMADVWSVVGRAAIQRLDVRDLVLERLDETLINGTERLSELSLVGCGLAFIANATFNYHSNLERLDLSQNQLTVLSQDTLTGLIRLRSLDLSSNKLTLIDGALETLINLEQLNLRGNALVALGADIFKGLNRLQFLNVDGNRIGAIAESAFQGLGQLAHLILSSNPLGEIQHVDLFAARPAYVDISSAGLRSVPSLIARYVRDLRLSGNNFSRLHRGDFESVPQVRLLLLDDSNIAEIEEDALGRMELLEELSLNDNRLASVPASLPSTSLSSLHLEGNRITALAAADFIGLRRLDQLHLARNLIVSIATGTFDQLTSLTRLDLRSNRLSHVSAEVFGSLVRLRFLDLSDNPLVIPAADAERLRHLTAVVKVIIAIVPHQQKTDGQSMVAMATDVSDAAETSTSTIPDSAMRLSHNGANEASDTGEKEVTKSAKQALALVGALLSLSILIAVLFIIADRFMKRSHWHRTKTTALWKRRGVAAVEDASASQLPQKDFVRLGWIPAEDFDHWSTVLIQNDTEHERLLLAVSPHH</sequence>
<evidence type="ECO:0000313" key="6">
    <source>
        <dbReference type="Proteomes" id="UP000820818"/>
    </source>
</evidence>
<dbReference type="PANTHER" id="PTHR45712">
    <property type="entry name" value="AGAP008170-PA"/>
    <property type="match status" value="1"/>
</dbReference>
<keyword evidence="2" id="KW-0677">Repeat</keyword>
<accession>A0AAD5PTB5</accession>
<dbReference type="SMART" id="SM00369">
    <property type="entry name" value="LRR_TYP"/>
    <property type="match status" value="12"/>
</dbReference>
<dbReference type="Pfam" id="PF13855">
    <property type="entry name" value="LRR_8"/>
    <property type="match status" value="4"/>
</dbReference>
<dbReference type="PANTHER" id="PTHR45712:SF22">
    <property type="entry name" value="INSULIN-LIKE GROWTH FACTOR-BINDING PROTEIN COMPLEX ACID LABILE SUBUNIT"/>
    <property type="match status" value="1"/>
</dbReference>
<evidence type="ECO:0000313" key="5">
    <source>
        <dbReference type="EMBL" id="KAI9554385.1"/>
    </source>
</evidence>
<evidence type="ECO:0000256" key="1">
    <source>
        <dbReference type="ARBA" id="ARBA00022614"/>
    </source>
</evidence>